<feature type="compositionally biased region" description="Polar residues" evidence="8">
    <location>
        <begin position="11"/>
        <end position="21"/>
    </location>
</feature>
<dbReference type="PANTHER" id="PTHR30347">
    <property type="entry name" value="POTASSIUM CHANNEL RELATED"/>
    <property type="match status" value="1"/>
</dbReference>
<dbReference type="AlphaFoldDB" id="A0A917N210"/>
<evidence type="ECO:0000256" key="9">
    <source>
        <dbReference type="SAM" id="Phobius"/>
    </source>
</evidence>
<dbReference type="Pfam" id="PF21088">
    <property type="entry name" value="MS_channel_1st"/>
    <property type="match status" value="1"/>
</dbReference>
<reference evidence="13" key="2">
    <citation type="submission" date="2020-09" db="EMBL/GenBank/DDBJ databases">
        <authorList>
            <person name="Sun Q."/>
            <person name="Sedlacek I."/>
        </authorList>
    </citation>
    <scope>NUCLEOTIDE SEQUENCE</scope>
    <source>
        <strain evidence="13">CCM 8711</strain>
    </source>
</reference>
<dbReference type="SUPFAM" id="SSF50182">
    <property type="entry name" value="Sm-like ribonucleoproteins"/>
    <property type="match status" value="1"/>
</dbReference>
<dbReference type="GO" id="GO:0005886">
    <property type="term" value="C:plasma membrane"/>
    <property type="evidence" value="ECO:0007669"/>
    <property type="project" value="UniProtKB-SubCell"/>
</dbReference>
<comment type="subcellular location">
    <subcellularLocation>
        <location evidence="1">Cell membrane</location>
        <topology evidence="1">Multi-pass membrane protein</topology>
    </subcellularLocation>
</comment>
<evidence type="ECO:0000256" key="2">
    <source>
        <dbReference type="ARBA" id="ARBA00008017"/>
    </source>
</evidence>
<evidence type="ECO:0000256" key="1">
    <source>
        <dbReference type="ARBA" id="ARBA00004651"/>
    </source>
</evidence>
<evidence type="ECO:0000313" key="13">
    <source>
        <dbReference type="EMBL" id="GGI51034.1"/>
    </source>
</evidence>
<dbReference type="InterPro" id="IPR023408">
    <property type="entry name" value="MscS_beta-dom_sf"/>
</dbReference>
<feature type="transmembrane region" description="Helical" evidence="9">
    <location>
        <begin position="419"/>
        <end position="441"/>
    </location>
</feature>
<proteinExistence type="inferred from homology"/>
<feature type="transmembrane region" description="Helical" evidence="9">
    <location>
        <begin position="514"/>
        <end position="534"/>
    </location>
</feature>
<accession>A0A917N210</accession>
<dbReference type="Pfam" id="PF00924">
    <property type="entry name" value="MS_channel_2nd"/>
    <property type="match status" value="1"/>
</dbReference>
<evidence type="ECO:0000256" key="7">
    <source>
        <dbReference type="SAM" id="Coils"/>
    </source>
</evidence>
<keyword evidence="4 9" id="KW-0812">Transmembrane</keyword>
<feature type="domain" description="Mechanosensitive ion channel MscS" evidence="10">
    <location>
        <begin position="606"/>
        <end position="672"/>
    </location>
</feature>
<feature type="transmembrane region" description="Helical" evidence="9">
    <location>
        <begin position="360"/>
        <end position="381"/>
    </location>
</feature>
<dbReference type="InterPro" id="IPR011066">
    <property type="entry name" value="MscS_channel_C_sf"/>
</dbReference>
<sequence>MLLVAPLAHAQDSTKTPTDSAQTIPDTLLFRIQKAQAAITEINATNKRGYGIDNIRTGLAEVNKDIAPVKKDLDMARKVIDSKSLLSYNLILKDALTKLTDWRTALSKYNNNLQNLSEKVIELSNDSVLMVTARDTTEKRLYNKQLVDIKLRLQTAGKITTAKLDTISRLLADVSASYLTVTDLQNVINDRLRQSGQNALSRESPYIWSAPAKNEDGSSIGDLIRTSYSGQNKILGYFIDSTWDNRILLFLAGLVFYIWVYRNYKGARKPESKQQLGELTFTYLKPYPILATLMVMLNLTPLFEPDSPSMYIELTQFLLLVAVTIHFWKTLAKSDLNYWLLIVALYVVIIVTTSMVHDAIWMRLLLMALNFVAIYIGVYFYKKLLKANIAERLIKPIIIIYVGLNVLSIVLNIFGRISLAKVCSTTAVIGLTQIIGLAVFVQTLTDALELQIKVSSCNNGLFSRINLAKTRASFKKILSVVAVILWLLVFLINLSIAGGVFALLHNLLVKQRSFGSVTFTLSNVLFFGVIVYLANMLQKHIGVLFGESSVTFDEKTEHKGSKLALIRLIIIIIGVLLAVTASGVPLDKLTVVLGALSVGIGLGMQNIVNNFVSGIILIFEKPFRIGDYVELADKKGKVQDIGIRSSKMLTPQGSEVIIPNGDLLSGRLVNWTLSNDYLKAEVIFKVPVDTDLTAISKIIEEEIGKTDNTVKNLPPEILVNTIAADSVELKILVWITNIYSEASFKSDLLKKLLPRFKEMQVKIM</sequence>
<dbReference type="Pfam" id="PF21082">
    <property type="entry name" value="MS_channel_3rd"/>
    <property type="match status" value="1"/>
</dbReference>
<keyword evidence="3" id="KW-1003">Cell membrane</keyword>
<feature type="region of interest" description="Disordered" evidence="8">
    <location>
        <begin position="1"/>
        <end position="21"/>
    </location>
</feature>
<dbReference type="GO" id="GO:0008381">
    <property type="term" value="F:mechanosensitive monoatomic ion channel activity"/>
    <property type="evidence" value="ECO:0007669"/>
    <property type="project" value="UniProtKB-ARBA"/>
</dbReference>
<feature type="transmembrane region" description="Helical" evidence="9">
    <location>
        <begin position="336"/>
        <end position="354"/>
    </location>
</feature>
<dbReference type="InterPro" id="IPR010920">
    <property type="entry name" value="LSM_dom_sf"/>
</dbReference>
<dbReference type="SUPFAM" id="SSF82861">
    <property type="entry name" value="Mechanosensitive channel protein MscS (YggB), transmembrane region"/>
    <property type="match status" value="1"/>
</dbReference>
<reference evidence="13" key="1">
    <citation type="journal article" date="2014" name="Int. J. Syst. Evol. Microbiol.">
        <title>Complete genome sequence of Corynebacterium casei LMG S-19264T (=DSM 44701T), isolated from a smear-ripened cheese.</title>
        <authorList>
            <consortium name="US DOE Joint Genome Institute (JGI-PGF)"/>
            <person name="Walter F."/>
            <person name="Albersmeier A."/>
            <person name="Kalinowski J."/>
            <person name="Ruckert C."/>
        </authorList>
    </citation>
    <scope>NUCLEOTIDE SEQUENCE</scope>
    <source>
        <strain evidence="13">CCM 8711</strain>
    </source>
</reference>
<evidence type="ECO:0000259" key="10">
    <source>
        <dbReference type="Pfam" id="PF00924"/>
    </source>
</evidence>
<organism evidence="13 14">
    <name type="scientific">Mucilaginibacter galii</name>
    <dbReference type="NCBI Taxonomy" id="2005073"/>
    <lineage>
        <taxon>Bacteria</taxon>
        <taxon>Pseudomonadati</taxon>
        <taxon>Bacteroidota</taxon>
        <taxon>Sphingobacteriia</taxon>
        <taxon>Sphingobacteriales</taxon>
        <taxon>Sphingobacteriaceae</taxon>
        <taxon>Mucilaginibacter</taxon>
    </lineage>
</organism>
<feature type="transmembrane region" description="Helical" evidence="9">
    <location>
        <begin position="564"/>
        <end position="586"/>
    </location>
</feature>
<evidence type="ECO:0000256" key="5">
    <source>
        <dbReference type="ARBA" id="ARBA00022989"/>
    </source>
</evidence>
<name>A0A917N210_9SPHI</name>
<evidence type="ECO:0000259" key="12">
    <source>
        <dbReference type="Pfam" id="PF21088"/>
    </source>
</evidence>
<evidence type="ECO:0000256" key="8">
    <source>
        <dbReference type="SAM" id="MobiDB-lite"/>
    </source>
</evidence>
<keyword evidence="5 9" id="KW-1133">Transmembrane helix</keyword>
<feature type="transmembrane region" description="Helical" evidence="9">
    <location>
        <begin position="592"/>
        <end position="619"/>
    </location>
</feature>
<gene>
    <name evidence="13" type="ORF">GCM10011425_22460</name>
</gene>
<comment type="caution">
    <text evidence="13">The sequence shown here is derived from an EMBL/GenBank/DDBJ whole genome shotgun (WGS) entry which is preliminary data.</text>
</comment>
<feature type="transmembrane region" description="Helical" evidence="9">
    <location>
        <begin position="393"/>
        <end position="413"/>
    </location>
</feature>
<dbReference type="InterPro" id="IPR052702">
    <property type="entry name" value="MscS-like_channel"/>
</dbReference>
<protein>
    <recommendedName>
        <fullName evidence="15">Mechanosensitive ion channel</fullName>
    </recommendedName>
</protein>
<evidence type="ECO:0000256" key="3">
    <source>
        <dbReference type="ARBA" id="ARBA00022475"/>
    </source>
</evidence>
<keyword evidence="14" id="KW-1185">Reference proteome</keyword>
<evidence type="ECO:0000256" key="6">
    <source>
        <dbReference type="ARBA" id="ARBA00023136"/>
    </source>
</evidence>
<feature type="transmembrane region" description="Helical" evidence="9">
    <location>
        <begin position="477"/>
        <end position="502"/>
    </location>
</feature>
<dbReference type="InterPro" id="IPR006685">
    <property type="entry name" value="MscS_channel_2nd"/>
</dbReference>
<dbReference type="SUPFAM" id="SSF82689">
    <property type="entry name" value="Mechanosensitive channel protein MscS (YggB), C-terminal domain"/>
    <property type="match status" value="1"/>
</dbReference>
<evidence type="ECO:0000259" key="11">
    <source>
        <dbReference type="Pfam" id="PF21082"/>
    </source>
</evidence>
<feature type="domain" description="Mechanosensitive ion channel MscS C-terminal" evidence="11">
    <location>
        <begin position="681"/>
        <end position="763"/>
    </location>
</feature>
<dbReference type="Proteomes" id="UP000662074">
    <property type="component" value="Unassembled WGS sequence"/>
</dbReference>
<dbReference type="InterPro" id="IPR049142">
    <property type="entry name" value="MS_channel_1st"/>
</dbReference>
<keyword evidence="7" id="KW-0175">Coiled coil</keyword>
<dbReference type="InterPro" id="IPR049278">
    <property type="entry name" value="MS_channel_C"/>
</dbReference>
<evidence type="ECO:0008006" key="15">
    <source>
        <dbReference type="Google" id="ProtNLM"/>
    </source>
</evidence>
<feature type="transmembrane region" description="Helical" evidence="9">
    <location>
        <begin position="309"/>
        <end position="329"/>
    </location>
</feature>
<dbReference type="RefSeq" id="WP_229747105.1">
    <property type="nucleotide sequence ID" value="NZ_BMDO01000005.1"/>
</dbReference>
<feature type="transmembrane region" description="Helical" evidence="9">
    <location>
        <begin position="284"/>
        <end position="303"/>
    </location>
</feature>
<feature type="domain" description="Mechanosensitive ion channel transmembrane helices 2/3" evidence="12">
    <location>
        <begin position="565"/>
        <end position="605"/>
    </location>
</feature>
<dbReference type="Gene3D" id="2.30.30.60">
    <property type="match status" value="1"/>
</dbReference>
<evidence type="ECO:0000256" key="4">
    <source>
        <dbReference type="ARBA" id="ARBA00022692"/>
    </source>
</evidence>
<keyword evidence="6 9" id="KW-0472">Membrane</keyword>
<evidence type="ECO:0000313" key="14">
    <source>
        <dbReference type="Proteomes" id="UP000662074"/>
    </source>
</evidence>
<dbReference type="Gene3D" id="3.30.70.100">
    <property type="match status" value="1"/>
</dbReference>
<feature type="transmembrane region" description="Helical" evidence="9">
    <location>
        <begin position="247"/>
        <end position="264"/>
    </location>
</feature>
<dbReference type="InterPro" id="IPR011014">
    <property type="entry name" value="MscS_channel_TM-2"/>
</dbReference>
<comment type="similarity">
    <text evidence="2">Belongs to the MscS (TC 1.A.23) family.</text>
</comment>
<dbReference type="Gene3D" id="1.10.287.1260">
    <property type="match status" value="1"/>
</dbReference>
<dbReference type="PANTHER" id="PTHR30347:SF1">
    <property type="entry name" value="MECHANOSENSITIVE CHANNEL MSCK"/>
    <property type="match status" value="1"/>
</dbReference>
<dbReference type="EMBL" id="BMDO01000005">
    <property type="protein sequence ID" value="GGI51034.1"/>
    <property type="molecule type" value="Genomic_DNA"/>
</dbReference>
<feature type="coiled-coil region" evidence="7">
    <location>
        <begin position="99"/>
        <end position="126"/>
    </location>
</feature>